<keyword evidence="1" id="KW-0732">Signal</keyword>
<dbReference type="AlphaFoldDB" id="A0A918XN04"/>
<proteinExistence type="predicted"/>
<keyword evidence="3" id="KW-1185">Reference proteome</keyword>
<feature type="chain" id="PRO_5037893803" description="DUF3576 domain-containing protein" evidence="1">
    <location>
        <begin position="23"/>
        <end position="177"/>
    </location>
</feature>
<dbReference type="EMBL" id="BMZS01000001">
    <property type="protein sequence ID" value="GHD39641.1"/>
    <property type="molecule type" value="Genomic_DNA"/>
</dbReference>
<name>A0A918XN04_9PROT</name>
<dbReference type="Pfam" id="PF12100">
    <property type="entry name" value="DUF3576"/>
    <property type="match status" value="1"/>
</dbReference>
<accession>A0A918XN04</accession>
<protein>
    <recommendedName>
        <fullName evidence="4">DUF3576 domain-containing protein</fullName>
    </recommendedName>
</protein>
<comment type="caution">
    <text evidence="2">The sequence shown here is derived from an EMBL/GenBank/DDBJ whole genome shotgun (WGS) entry which is preliminary data.</text>
</comment>
<evidence type="ECO:0000256" key="1">
    <source>
        <dbReference type="SAM" id="SignalP"/>
    </source>
</evidence>
<evidence type="ECO:0000313" key="2">
    <source>
        <dbReference type="EMBL" id="GHD39641.1"/>
    </source>
</evidence>
<feature type="signal peptide" evidence="1">
    <location>
        <begin position="1"/>
        <end position="22"/>
    </location>
</feature>
<dbReference type="InterPro" id="IPR021959">
    <property type="entry name" value="DUF3576"/>
</dbReference>
<reference evidence="2" key="2">
    <citation type="submission" date="2020-09" db="EMBL/GenBank/DDBJ databases">
        <authorList>
            <person name="Sun Q."/>
            <person name="Kim S."/>
        </authorList>
    </citation>
    <scope>NUCLEOTIDE SEQUENCE</scope>
    <source>
        <strain evidence="2">KCTC 42651</strain>
    </source>
</reference>
<organism evidence="2 3">
    <name type="scientific">Thalassobaculum fulvum</name>
    <dbReference type="NCBI Taxonomy" id="1633335"/>
    <lineage>
        <taxon>Bacteria</taxon>
        <taxon>Pseudomonadati</taxon>
        <taxon>Pseudomonadota</taxon>
        <taxon>Alphaproteobacteria</taxon>
        <taxon>Rhodospirillales</taxon>
        <taxon>Thalassobaculaceae</taxon>
        <taxon>Thalassobaculum</taxon>
    </lineage>
</organism>
<dbReference type="Proteomes" id="UP000630353">
    <property type="component" value="Unassembled WGS sequence"/>
</dbReference>
<evidence type="ECO:0008006" key="4">
    <source>
        <dbReference type="Google" id="ProtNLM"/>
    </source>
</evidence>
<evidence type="ECO:0000313" key="3">
    <source>
        <dbReference type="Proteomes" id="UP000630353"/>
    </source>
</evidence>
<sequence>MTRRTSTTIAFAAAALLVAGCADVPVEYSYPTTGPGGKPTYEKQEKLTGPDGLDIFSLGKGSAPDTGGGGVAVNAFLWRASLDTLSFIPLSSADPFGGVIITDWYTPPQSQGERFKITVYILDRALRSDGVRANVFRQQRTPDGQWIDAAVEPKLGKDLEDAILTRARQIRIQQTAS</sequence>
<dbReference type="PROSITE" id="PS51257">
    <property type="entry name" value="PROKAR_LIPOPROTEIN"/>
    <property type="match status" value="1"/>
</dbReference>
<dbReference type="RefSeq" id="WP_229836182.1">
    <property type="nucleotide sequence ID" value="NZ_BMZS01000001.1"/>
</dbReference>
<gene>
    <name evidence="2" type="ORF">GCM10017083_01710</name>
</gene>
<reference evidence="2" key="1">
    <citation type="journal article" date="2014" name="Int. J. Syst. Evol. Microbiol.">
        <title>Complete genome sequence of Corynebacterium casei LMG S-19264T (=DSM 44701T), isolated from a smear-ripened cheese.</title>
        <authorList>
            <consortium name="US DOE Joint Genome Institute (JGI-PGF)"/>
            <person name="Walter F."/>
            <person name="Albersmeier A."/>
            <person name="Kalinowski J."/>
            <person name="Ruckert C."/>
        </authorList>
    </citation>
    <scope>NUCLEOTIDE SEQUENCE</scope>
    <source>
        <strain evidence="2">KCTC 42651</strain>
    </source>
</reference>